<proteinExistence type="inferred from homology"/>
<organism evidence="6 7">
    <name type="scientific">Thiorhodococcus drewsii AZ1</name>
    <dbReference type="NCBI Taxonomy" id="765913"/>
    <lineage>
        <taxon>Bacteria</taxon>
        <taxon>Pseudomonadati</taxon>
        <taxon>Pseudomonadota</taxon>
        <taxon>Gammaproteobacteria</taxon>
        <taxon>Chromatiales</taxon>
        <taxon>Chromatiaceae</taxon>
        <taxon>Thiorhodococcus</taxon>
    </lineage>
</organism>
<protein>
    <submittedName>
        <fullName evidence="6">Glycosyl transferase family 2</fullName>
    </submittedName>
</protein>
<keyword evidence="4" id="KW-0472">Membrane</keyword>
<gene>
    <name evidence="6" type="ORF">ThidrDRAFT_2919</name>
</gene>
<dbReference type="InterPro" id="IPR029044">
    <property type="entry name" value="Nucleotide-diphossugar_trans"/>
</dbReference>
<evidence type="ECO:0000256" key="3">
    <source>
        <dbReference type="ARBA" id="ARBA00022679"/>
    </source>
</evidence>
<dbReference type="InterPro" id="IPR001173">
    <property type="entry name" value="Glyco_trans_2-like"/>
</dbReference>
<dbReference type="EMBL" id="AFWT01000021">
    <property type="protein sequence ID" value="EGV29998.1"/>
    <property type="molecule type" value="Genomic_DNA"/>
</dbReference>
<comment type="similarity">
    <text evidence="1">Belongs to the glycosyltransferase 2 family.</text>
</comment>
<dbReference type="eggNOG" id="COG1216">
    <property type="taxonomic scope" value="Bacteria"/>
</dbReference>
<dbReference type="STRING" id="765913.ThidrDRAFT_2919"/>
<evidence type="ECO:0000313" key="6">
    <source>
        <dbReference type="EMBL" id="EGV29998.1"/>
    </source>
</evidence>
<comment type="caution">
    <text evidence="6">The sequence shown here is derived from an EMBL/GenBank/DDBJ whole genome shotgun (WGS) entry which is preliminary data.</text>
</comment>
<evidence type="ECO:0000256" key="1">
    <source>
        <dbReference type="ARBA" id="ARBA00006739"/>
    </source>
</evidence>
<dbReference type="CDD" id="cd00761">
    <property type="entry name" value="Glyco_tranf_GTA_type"/>
    <property type="match status" value="1"/>
</dbReference>
<evidence type="ECO:0000256" key="2">
    <source>
        <dbReference type="ARBA" id="ARBA00022676"/>
    </source>
</evidence>
<evidence type="ECO:0000259" key="5">
    <source>
        <dbReference type="Pfam" id="PF00535"/>
    </source>
</evidence>
<dbReference type="AlphaFoldDB" id="G2E3Q6"/>
<feature type="transmembrane region" description="Helical" evidence="4">
    <location>
        <begin position="234"/>
        <end position="254"/>
    </location>
</feature>
<keyword evidence="4" id="KW-1133">Transmembrane helix</keyword>
<dbReference type="Pfam" id="PF00535">
    <property type="entry name" value="Glycos_transf_2"/>
    <property type="match status" value="1"/>
</dbReference>
<evidence type="ECO:0000256" key="4">
    <source>
        <dbReference type="SAM" id="Phobius"/>
    </source>
</evidence>
<dbReference type="PANTHER" id="PTHR43179:SF12">
    <property type="entry name" value="GALACTOFURANOSYLTRANSFERASE GLFT2"/>
    <property type="match status" value="1"/>
</dbReference>
<dbReference type="Gene3D" id="3.90.550.10">
    <property type="entry name" value="Spore Coat Polysaccharide Biosynthesis Protein SpsA, Chain A"/>
    <property type="match status" value="1"/>
</dbReference>
<reference evidence="6 7" key="1">
    <citation type="submission" date="2011-06" db="EMBL/GenBank/DDBJ databases">
        <title>The draft genome of Thiorhodococcus drewsii AZ1.</title>
        <authorList>
            <consortium name="US DOE Joint Genome Institute (JGI-PGF)"/>
            <person name="Lucas S."/>
            <person name="Han J."/>
            <person name="Lapidus A."/>
            <person name="Cheng J.-F."/>
            <person name="Goodwin L."/>
            <person name="Pitluck S."/>
            <person name="Peters L."/>
            <person name="Land M.L."/>
            <person name="Hauser L."/>
            <person name="Vogl K."/>
            <person name="Liu Z."/>
            <person name="Imhoff J."/>
            <person name="Thiel V."/>
            <person name="Frigaard N.-U."/>
            <person name="Bryant D.A."/>
            <person name="Woyke T.J."/>
        </authorList>
    </citation>
    <scope>NUCLEOTIDE SEQUENCE [LARGE SCALE GENOMIC DNA]</scope>
    <source>
        <strain evidence="6 7">AZ1</strain>
    </source>
</reference>
<dbReference type="PANTHER" id="PTHR43179">
    <property type="entry name" value="RHAMNOSYLTRANSFERASE WBBL"/>
    <property type="match status" value="1"/>
</dbReference>
<keyword evidence="7" id="KW-1185">Reference proteome</keyword>
<keyword evidence="2" id="KW-0328">Glycosyltransferase</keyword>
<keyword evidence="3 6" id="KW-0808">Transferase</keyword>
<accession>G2E3Q6</accession>
<dbReference type="SUPFAM" id="SSF53448">
    <property type="entry name" value="Nucleotide-diphospho-sugar transferases"/>
    <property type="match status" value="1"/>
</dbReference>
<dbReference type="GO" id="GO:0016757">
    <property type="term" value="F:glycosyltransferase activity"/>
    <property type="evidence" value="ECO:0007669"/>
    <property type="project" value="UniProtKB-KW"/>
</dbReference>
<dbReference type="Proteomes" id="UP000004200">
    <property type="component" value="Unassembled WGS sequence"/>
</dbReference>
<name>G2E3Q6_9GAMM</name>
<evidence type="ECO:0000313" key="7">
    <source>
        <dbReference type="Proteomes" id="UP000004200"/>
    </source>
</evidence>
<keyword evidence="4" id="KW-0812">Transmembrane</keyword>
<feature type="domain" description="Glycosyltransferase 2-like" evidence="5">
    <location>
        <begin position="7"/>
        <end position="139"/>
    </location>
</feature>
<sequence length="283" mass="31887">MDMTGFQVRVIVIDNDHRASAGVVVDRYRVTKTPFSIFYDVEPIQGISYARNRALRHIDADYAAFLDDDETVSSGWLQSMMHALHHYGADVVFGPVIGLLPEGAPKWSSKHPSFKRPRHSSGAILATGATGNVLFRVFAIGQPRQQFNSAYALTGGEDTDYFSLLHRSGVRMIWCDEGEVFESISEERLNIKWICRRGYRGGQQFYKRVVQSYSAPNKFLWFSIKIAQTITASLFLPIIAIVSFSQAVIILTRISASMGQLSMSIGMSCYQEYRPDRYRTGSE</sequence>